<feature type="compositionally biased region" description="Basic and acidic residues" evidence="1">
    <location>
        <begin position="154"/>
        <end position="170"/>
    </location>
</feature>
<accession>A0A067SZU4</accession>
<dbReference type="OrthoDB" id="2355984at2759"/>
<dbReference type="EMBL" id="KL142380">
    <property type="protein sequence ID" value="KDR75587.1"/>
    <property type="molecule type" value="Genomic_DNA"/>
</dbReference>
<gene>
    <name evidence="2" type="ORF">GALMADRAFT_1330454</name>
</gene>
<dbReference type="HOGENOM" id="CLU_041692_1_0_1"/>
<keyword evidence="3" id="KW-1185">Reference proteome</keyword>
<feature type="compositionally biased region" description="Basic and acidic residues" evidence="1">
    <location>
        <begin position="134"/>
        <end position="146"/>
    </location>
</feature>
<evidence type="ECO:0000313" key="3">
    <source>
        <dbReference type="Proteomes" id="UP000027222"/>
    </source>
</evidence>
<protein>
    <submittedName>
        <fullName evidence="2">Uncharacterized protein</fullName>
    </submittedName>
</protein>
<dbReference type="STRING" id="685588.A0A067SZU4"/>
<feature type="compositionally biased region" description="Polar residues" evidence="1">
    <location>
        <begin position="1"/>
        <end position="35"/>
    </location>
</feature>
<sequence length="423" mass="46434">MSGNHASNSAVNAQTGAQTNMSQTTGGENSGLSSHEQLEGTSTHRETSSSPAPDGDLEESHSFHLQPASVALLSACNNIVESFRGQKCSKSTALLSIHEILAKSIPNDPKSLDEAFARYLEIIDNHENYLSRAEKRGRQNPSDEHAGAAACSDDEGHIDEQEPHAKRSRIDESEFPWNVADFIHTITLSPSLSRSLKLLQLYTIDPKGCKRSLTNSPTCPEFPDSEWTNVLAGRAINLDHVLSGYYSVSNNDERSESIGDVEIKFGTASPTKLVSTAGDWSIAWNRTSRATIVAFPHRAGELADYGEYIIGLFGATDTLFHSRVIAYDRAVRRRVGSRRDLELTDIHKFGDLKQLHMDSTGATVIHNSVVTAKPGSSSRKRSEPCNRWNDGLCILDDKVCRRLHICNNCLKAGHKSPECHSKL</sequence>
<dbReference type="Proteomes" id="UP000027222">
    <property type="component" value="Unassembled WGS sequence"/>
</dbReference>
<evidence type="ECO:0000313" key="2">
    <source>
        <dbReference type="EMBL" id="KDR75587.1"/>
    </source>
</evidence>
<name>A0A067SZU4_GALM3</name>
<evidence type="ECO:0000256" key="1">
    <source>
        <dbReference type="SAM" id="MobiDB-lite"/>
    </source>
</evidence>
<dbReference type="AlphaFoldDB" id="A0A067SZU4"/>
<reference evidence="3" key="1">
    <citation type="journal article" date="2014" name="Proc. Natl. Acad. Sci. U.S.A.">
        <title>Extensive sampling of basidiomycete genomes demonstrates inadequacy of the white-rot/brown-rot paradigm for wood decay fungi.</title>
        <authorList>
            <person name="Riley R."/>
            <person name="Salamov A.A."/>
            <person name="Brown D.W."/>
            <person name="Nagy L.G."/>
            <person name="Floudas D."/>
            <person name="Held B.W."/>
            <person name="Levasseur A."/>
            <person name="Lombard V."/>
            <person name="Morin E."/>
            <person name="Otillar R."/>
            <person name="Lindquist E.A."/>
            <person name="Sun H."/>
            <person name="LaButti K.M."/>
            <person name="Schmutz J."/>
            <person name="Jabbour D."/>
            <person name="Luo H."/>
            <person name="Baker S.E."/>
            <person name="Pisabarro A.G."/>
            <person name="Walton J.D."/>
            <person name="Blanchette R.A."/>
            <person name="Henrissat B."/>
            <person name="Martin F."/>
            <person name="Cullen D."/>
            <person name="Hibbett D.S."/>
            <person name="Grigoriev I.V."/>
        </authorList>
    </citation>
    <scope>NUCLEOTIDE SEQUENCE [LARGE SCALE GENOMIC DNA]</scope>
    <source>
        <strain evidence="3">CBS 339.88</strain>
    </source>
</reference>
<feature type="region of interest" description="Disordered" evidence="1">
    <location>
        <begin position="1"/>
        <end position="61"/>
    </location>
</feature>
<feature type="region of interest" description="Disordered" evidence="1">
    <location>
        <begin position="134"/>
        <end position="170"/>
    </location>
</feature>
<feature type="compositionally biased region" description="Basic and acidic residues" evidence="1">
    <location>
        <begin position="36"/>
        <end position="47"/>
    </location>
</feature>
<organism evidence="2 3">
    <name type="scientific">Galerina marginata (strain CBS 339.88)</name>
    <dbReference type="NCBI Taxonomy" id="685588"/>
    <lineage>
        <taxon>Eukaryota</taxon>
        <taxon>Fungi</taxon>
        <taxon>Dikarya</taxon>
        <taxon>Basidiomycota</taxon>
        <taxon>Agaricomycotina</taxon>
        <taxon>Agaricomycetes</taxon>
        <taxon>Agaricomycetidae</taxon>
        <taxon>Agaricales</taxon>
        <taxon>Agaricineae</taxon>
        <taxon>Strophariaceae</taxon>
        <taxon>Galerina</taxon>
    </lineage>
</organism>
<proteinExistence type="predicted"/>